<dbReference type="AlphaFoldDB" id="A0A8E2ENI4"/>
<name>A0A8E2ENI4_9PEZI</name>
<keyword evidence="2" id="KW-1185">Reference proteome</keyword>
<gene>
    <name evidence="1" type="ORF">AOQ84DRAFT_383431</name>
</gene>
<dbReference type="EMBL" id="KV751087">
    <property type="protein sequence ID" value="OCL01725.1"/>
    <property type="molecule type" value="Genomic_DNA"/>
</dbReference>
<proteinExistence type="predicted"/>
<sequence length="121" mass="13800">MNYLRMLSNDWNGPTAHFALLSRWKQLSAALMYSTYVRDAFSLFNSRTVNIERATNDLDPLLRVYASDSKPAICGTYYAMARDHMSENPVMFPSLLRVIDGDGKRFAEPVALGKKIFLKDE</sequence>
<reference evidence="1 2" key="1">
    <citation type="journal article" date="2016" name="Nat. Commun.">
        <title>Ectomycorrhizal ecology is imprinted in the genome of the dominant symbiotic fungus Cenococcum geophilum.</title>
        <authorList>
            <consortium name="DOE Joint Genome Institute"/>
            <person name="Peter M."/>
            <person name="Kohler A."/>
            <person name="Ohm R.A."/>
            <person name="Kuo A."/>
            <person name="Krutzmann J."/>
            <person name="Morin E."/>
            <person name="Arend M."/>
            <person name="Barry K.W."/>
            <person name="Binder M."/>
            <person name="Choi C."/>
            <person name="Clum A."/>
            <person name="Copeland A."/>
            <person name="Grisel N."/>
            <person name="Haridas S."/>
            <person name="Kipfer T."/>
            <person name="LaButti K."/>
            <person name="Lindquist E."/>
            <person name="Lipzen A."/>
            <person name="Maire R."/>
            <person name="Meier B."/>
            <person name="Mihaltcheva S."/>
            <person name="Molinier V."/>
            <person name="Murat C."/>
            <person name="Poggeler S."/>
            <person name="Quandt C.A."/>
            <person name="Sperisen C."/>
            <person name="Tritt A."/>
            <person name="Tisserant E."/>
            <person name="Crous P.W."/>
            <person name="Henrissat B."/>
            <person name="Nehls U."/>
            <person name="Egli S."/>
            <person name="Spatafora J.W."/>
            <person name="Grigoriev I.V."/>
            <person name="Martin F.M."/>
        </authorList>
    </citation>
    <scope>NUCLEOTIDE SEQUENCE [LARGE SCALE GENOMIC DNA]</scope>
    <source>
        <strain evidence="1 2">CBS 207.34</strain>
    </source>
</reference>
<accession>A0A8E2ENI4</accession>
<organism evidence="1 2">
    <name type="scientific">Glonium stellatum</name>
    <dbReference type="NCBI Taxonomy" id="574774"/>
    <lineage>
        <taxon>Eukaryota</taxon>
        <taxon>Fungi</taxon>
        <taxon>Dikarya</taxon>
        <taxon>Ascomycota</taxon>
        <taxon>Pezizomycotina</taxon>
        <taxon>Dothideomycetes</taxon>
        <taxon>Pleosporomycetidae</taxon>
        <taxon>Gloniales</taxon>
        <taxon>Gloniaceae</taxon>
        <taxon>Glonium</taxon>
    </lineage>
</organism>
<dbReference type="Proteomes" id="UP000250140">
    <property type="component" value="Unassembled WGS sequence"/>
</dbReference>
<dbReference type="OrthoDB" id="5421765at2759"/>
<evidence type="ECO:0000313" key="1">
    <source>
        <dbReference type="EMBL" id="OCL01725.1"/>
    </source>
</evidence>
<evidence type="ECO:0000313" key="2">
    <source>
        <dbReference type="Proteomes" id="UP000250140"/>
    </source>
</evidence>
<protein>
    <submittedName>
        <fullName evidence="1">Uncharacterized protein</fullName>
    </submittedName>
</protein>